<proteinExistence type="predicted"/>
<gene>
    <name evidence="1" type="ORF">K239x_40990</name>
</gene>
<dbReference type="EMBL" id="CP036526">
    <property type="protein sequence ID" value="QDT12091.1"/>
    <property type="molecule type" value="Genomic_DNA"/>
</dbReference>
<keyword evidence="2" id="KW-1185">Reference proteome</keyword>
<sequence length="54" mass="6149">MGALCEMNWKLHSICELSLLFPSPRAPRSIDVSLWGCRESESDMLPQLTYMAYA</sequence>
<evidence type="ECO:0000313" key="1">
    <source>
        <dbReference type="EMBL" id="QDT12091.1"/>
    </source>
</evidence>
<evidence type="ECO:0000313" key="2">
    <source>
        <dbReference type="Proteomes" id="UP000319817"/>
    </source>
</evidence>
<accession>A0A517NY93</accession>
<name>A0A517NY93_9BACT</name>
<reference evidence="1 2" key="1">
    <citation type="submission" date="2019-02" db="EMBL/GenBank/DDBJ databases">
        <title>Deep-cultivation of Planctomycetes and their phenomic and genomic characterization uncovers novel biology.</title>
        <authorList>
            <person name="Wiegand S."/>
            <person name="Jogler M."/>
            <person name="Boedeker C."/>
            <person name="Pinto D."/>
            <person name="Vollmers J."/>
            <person name="Rivas-Marin E."/>
            <person name="Kohn T."/>
            <person name="Peeters S.H."/>
            <person name="Heuer A."/>
            <person name="Rast P."/>
            <person name="Oberbeckmann S."/>
            <person name="Bunk B."/>
            <person name="Jeske O."/>
            <person name="Meyerdierks A."/>
            <person name="Storesund J.E."/>
            <person name="Kallscheuer N."/>
            <person name="Luecker S."/>
            <person name="Lage O.M."/>
            <person name="Pohl T."/>
            <person name="Merkel B.J."/>
            <person name="Hornburger P."/>
            <person name="Mueller R.-W."/>
            <person name="Bruemmer F."/>
            <person name="Labrenz M."/>
            <person name="Spormann A.M."/>
            <person name="Op den Camp H."/>
            <person name="Overmann J."/>
            <person name="Amann R."/>
            <person name="Jetten M.S.M."/>
            <person name="Mascher T."/>
            <person name="Medema M.H."/>
            <person name="Devos D.P."/>
            <person name="Kaster A.-K."/>
            <person name="Ovreas L."/>
            <person name="Rohde M."/>
            <person name="Galperin M.Y."/>
            <person name="Jogler C."/>
        </authorList>
    </citation>
    <scope>NUCLEOTIDE SEQUENCE [LARGE SCALE GENOMIC DNA]</scope>
    <source>
        <strain evidence="1 2">K23_9</strain>
    </source>
</reference>
<dbReference type="AlphaFoldDB" id="A0A517NY93"/>
<protein>
    <submittedName>
        <fullName evidence="1">Uncharacterized protein</fullName>
    </submittedName>
</protein>
<dbReference type="Proteomes" id="UP000319817">
    <property type="component" value="Chromosome"/>
</dbReference>
<organism evidence="1 2">
    <name type="scientific">Stieleria marina</name>
    <dbReference type="NCBI Taxonomy" id="1930275"/>
    <lineage>
        <taxon>Bacteria</taxon>
        <taxon>Pseudomonadati</taxon>
        <taxon>Planctomycetota</taxon>
        <taxon>Planctomycetia</taxon>
        <taxon>Pirellulales</taxon>
        <taxon>Pirellulaceae</taxon>
        <taxon>Stieleria</taxon>
    </lineage>
</organism>